<feature type="compositionally biased region" description="Basic and acidic residues" evidence="1">
    <location>
        <begin position="280"/>
        <end position="295"/>
    </location>
</feature>
<feature type="compositionally biased region" description="Acidic residues" evidence="1">
    <location>
        <begin position="499"/>
        <end position="508"/>
    </location>
</feature>
<feature type="compositionally biased region" description="Basic residues" evidence="1">
    <location>
        <begin position="235"/>
        <end position="251"/>
    </location>
</feature>
<organism evidence="2 3">
    <name type="scientific">Calycina marina</name>
    <dbReference type="NCBI Taxonomy" id="1763456"/>
    <lineage>
        <taxon>Eukaryota</taxon>
        <taxon>Fungi</taxon>
        <taxon>Dikarya</taxon>
        <taxon>Ascomycota</taxon>
        <taxon>Pezizomycotina</taxon>
        <taxon>Leotiomycetes</taxon>
        <taxon>Helotiales</taxon>
        <taxon>Pezizellaceae</taxon>
        <taxon>Calycina</taxon>
    </lineage>
</organism>
<feature type="compositionally biased region" description="Low complexity" evidence="1">
    <location>
        <begin position="509"/>
        <end position="519"/>
    </location>
</feature>
<dbReference type="AlphaFoldDB" id="A0A9P7Z3M0"/>
<name>A0A9P7Z3M0_9HELO</name>
<evidence type="ECO:0000313" key="2">
    <source>
        <dbReference type="EMBL" id="KAG9244988.1"/>
    </source>
</evidence>
<dbReference type="Proteomes" id="UP000887226">
    <property type="component" value="Unassembled WGS sequence"/>
</dbReference>
<feature type="region of interest" description="Disordered" evidence="1">
    <location>
        <begin position="486"/>
        <end position="519"/>
    </location>
</feature>
<proteinExistence type="predicted"/>
<comment type="caution">
    <text evidence="2">The sequence shown here is derived from an EMBL/GenBank/DDBJ whole genome shotgun (WGS) entry which is preliminary data.</text>
</comment>
<gene>
    <name evidence="2" type="ORF">BJ878DRAFT_567082</name>
</gene>
<feature type="region of interest" description="Disordered" evidence="1">
    <location>
        <begin position="212"/>
        <end position="366"/>
    </location>
</feature>
<accession>A0A9P7Z3M0</accession>
<feature type="compositionally biased region" description="Low complexity" evidence="1">
    <location>
        <begin position="217"/>
        <end position="228"/>
    </location>
</feature>
<protein>
    <recommendedName>
        <fullName evidence="4">Lyr family protein</fullName>
    </recommendedName>
</protein>
<dbReference type="EMBL" id="MU253871">
    <property type="protein sequence ID" value="KAG9244988.1"/>
    <property type="molecule type" value="Genomic_DNA"/>
</dbReference>
<evidence type="ECO:0008006" key="4">
    <source>
        <dbReference type="Google" id="ProtNLM"/>
    </source>
</evidence>
<dbReference type="OrthoDB" id="275715at2759"/>
<reference evidence="2" key="1">
    <citation type="journal article" date="2021" name="IMA Fungus">
        <title>Genomic characterization of three marine fungi, including Emericellopsis atlantica sp. nov. with signatures of a generalist lifestyle and marine biomass degradation.</title>
        <authorList>
            <person name="Hagestad O.C."/>
            <person name="Hou L."/>
            <person name="Andersen J.H."/>
            <person name="Hansen E.H."/>
            <person name="Altermark B."/>
            <person name="Li C."/>
            <person name="Kuhnert E."/>
            <person name="Cox R.J."/>
            <person name="Crous P.W."/>
            <person name="Spatafora J.W."/>
            <person name="Lail K."/>
            <person name="Amirebrahimi M."/>
            <person name="Lipzen A."/>
            <person name="Pangilinan J."/>
            <person name="Andreopoulos W."/>
            <person name="Hayes R.D."/>
            <person name="Ng V."/>
            <person name="Grigoriev I.V."/>
            <person name="Jackson S.A."/>
            <person name="Sutton T.D.S."/>
            <person name="Dobson A.D.W."/>
            <person name="Rama T."/>
        </authorList>
    </citation>
    <scope>NUCLEOTIDE SEQUENCE</scope>
    <source>
        <strain evidence="2">TRa3180A</strain>
    </source>
</reference>
<sequence length="519" mass="56615">MGIWDDPVGIWDYTWEPSSPEYNRAQNRRQNRIGINDHDIYEGIPVRHWRRDYVTVLPPPEQDTNASSNNIWASELPKNISMPKDQSLLPQHSAELLRAARSGKIYKRPSPVEEEEADADVIGDKPEKKDNEVKDKGFGVKAWKQIPRHLEGPDLDYLAKRRKGLITISSKPAQAGPTITKAKVKRIDAAGHEYVENVTIHPGQKVEGEVISQTTVPNPAAAPADFAPVPTPPRRIPKRKLKGPGRGRKKQKIEPAPTSAPLVTEGNIIGQPPSPLEAVDGVKQERESRSTHAPEDMEILDSSIHDSSSDEEGEEHEAPESTQPSSPVKPNLDAPPVPISYISTSGMDQFGPPLLQTQPPDAKEVQGSPLKIVALATSALTSPIDGQGVPSSNSAIIFQSSAENNVVNAANDDTTAVEEEMREEVTGTAPTELPLPPPSLTDIEVEASKDVLEDEKQEEEMLLDIIDKDHDHAATVSEPLSAVIEAPGVEAPANKQEEQSVEDDDDFPDLLGGLEKQLE</sequence>
<evidence type="ECO:0000313" key="3">
    <source>
        <dbReference type="Proteomes" id="UP000887226"/>
    </source>
</evidence>
<evidence type="ECO:0000256" key="1">
    <source>
        <dbReference type="SAM" id="MobiDB-lite"/>
    </source>
</evidence>
<keyword evidence="3" id="KW-1185">Reference proteome</keyword>